<gene>
    <name evidence="4" type="ORF">HH800_08540</name>
</gene>
<reference evidence="4 5" key="1">
    <citation type="submission" date="2020-04" db="EMBL/GenBank/DDBJ databases">
        <title>The Whole Genome Analysis of High salt-tolerant Sphingobium yanoikuyae YC-XJ2 with Aryl organophosphorus flame retardants (aryl-OPFRs)-degrading capacity and characteristics of Related phosphotriesterase.</title>
        <authorList>
            <person name="Li X."/>
        </authorList>
    </citation>
    <scope>NUCLEOTIDE SEQUENCE [LARGE SCALE GENOMIC DNA]</scope>
    <source>
        <strain evidence="4 5">YC-XJ2</strain>
    </source>
</reference>
<feature type="domain" description="Response regulatory" evidence="3">
    <location>
        <begin position="11"/>
        <end position="125"/>
    </location>
</feature>
<dbReference type="InterPro" id="IPR050595">
    <property type="entry name" value="Bact_response_regulator"/>
</dbReference>
<sequence>MVDPALSARPRICVVDDDAAVRRASLLALEACGYDVRAHSSPLHALRDPAIGDALCLVTEFLMQGMDGIALVRGLRAGGWTRPAILVTAYRDDYLVAAKGEEIFIDIFEKPAIERRLIASVDRATGRT</sequence>
<dbReference type="RefSeq" id="WP_066856547.1">
    <property type="nucleotide sequence ID" value="NZ_CP053021.1"/>
</dbReference>
<protein>
    <submittedName>
        <fullName evidence="4">Response regulator</fullName>
    </submittedName>
</protein>
<evidence type="ECO:0000259" key="3">
    <source>
        <dbReference type="PROSITE" id="PS50110"/>
    </source>
</evidence>
<proteinExistence type="predicted"/>
<keyword evidence="1" id="KW-0597">Phosphoprotein</keyword>
<dbReference type="GO" id="GO:0000160">
    <property type="term" value="P:phosphorelay signal transduction system"/>
    <property type="evidence" value="ECO:0007669"/>
    <property type="project" value="InterPro"/>
</dbReference>
<dbReference type="PROSITE" id="PS50110">
    <property type="entry name" value="RESPONSE_REGULATORY"/>
    <property type="match status" value="1"/>
</dbReference>
<comment type="caution">
    <text evidence="2">Lacks conserved residue(s) required for the propagation of feature annotation.</text>
</comment>
<dbReference type="Pfam" id="PF00072">
    <property type="entry name" value="Response_reg"/>
    <property type="match status" value="1"/>
</dbReference>
<evidence type="ECO:0000313" key="5">
    <source>
        <dbReference type="Proteomes" id="UP000502611"/>
    </source>
</evidence>
<dbReference type="PANTHER" id="PTHR44591">
    <property type="entry name" value="STRESS RESPONSE REGULATOR PROTEIN 1"/>
    <property type="match status" value="1"/>
</dbReference>
<dbReference type="SMART" id="SM00448">
    <property type="entry name" value="REC"/>
    <property type="match status" value="1"/>
</dbReference>
<dbReference type="Proteomes" id="UP000502611">
    <property type="component" value="Chromosome"/>
</dbReference>
<evidence type="ECO:0000256" key="1">
    <source>
        <dbReference type="ARBA" id="ARBA00022553"/>
    </source>
</evidence>
<dbReference type="AlphaFoldDB" id="A0A6M4G6P5"/>
<dbReference type="Gene3D" id="3.40.50.2300">
    <property type="match status" value="1"/>
</dbReference>
<dbReference type="PANTHER" id="PTHR44591:SF25">
    <property type="entry name" value="CHEMOTAXIS TWO-COMPONENT RESPONSE REGULATOR"/>
    <property type="match status" value="1"/>
</dbReference>
<accession>A0A6M4G6P5</accession>
<evidence type="ECO:0000313" key="4">
    <source>
        <dbReference type="EMBL" id="QJR02234.1"/>
    </source>
</evidence>
<name>A0A6M4G6P5_SPHYA</name>
<dbReference type="SUPFAM" id="SSF52172">
    <property type="entry name" value="CheY-like"/>
    <property type="match status" value="1"/>
</dbReference>
<dbReference type="EMBL" id="CP053021">
    <property type="protein sequence ID" value="QJR02234.1"/>
    <property type="molecule type" value="Genomic_DNA"/>
</dbReference>
<dbReference type="InterPro" id="IPR011006">
    <property type="entry name" value="CheY-like_superfamily"/>
</dbReference>
<organism evidence="4 5">
    <name type="scientific">Sphingobium yanoikuyae</name>
    <name type="common">Sphingomonas yanoikuyae</name>
    <dbReference type="NCBI Taxonomy" id="13690"/>
    <lineage>
        <taxon>Bacteria</taxon>
        <taxon>Pseudomonadati</taxon>
        <taxon>Pseudomonadota</taxon>
        <taxon>Alphaproteobacteria</taxon>
        <taxon>Sphingomonadales</taxon>
        <taxon>Sphingomonadaceae</taxon>
        <taxon>Sphingobium</taxon>
    </lineage>
</organism>
<evidence type="ECO:0000256" key="2">
    <source>
        <dbReference type="PROSITE-ProRule" id="PRU00169"/>
    </source>
</evidence>
<dbReference type="InterPro" id="IPR001789">
    <property type="entry name" value="Sig_transdc_resp-reg_receiver"/>
</dbReference>